<dbReference type="PROSITE" id="PS50297">
    <property type="entry name" value="ANK_REP_REGION"/>
    <property type="match status" value="1"/>
</dbReference>
<accession>A0A8H4FMN4</accession>
<dbReference type="Gene3D" id="1.25.40.20">
    <property type="entry name" value="Ankyrin repeat-containing domain"/>
    <property type="match status" value="1"/>
</dbReference>
<evidence type="ECO:0008006" key="5">
    <source>
        <dbReference type="Google" id="ProtNLM"/>
    </source>
</evidence>
<dbReference type="PROSITE" id="PS50088">
    <property type="entry name" value="ANK_REPEAT"/>
    <property type="match status" value="1"/>
</dbReference>
<reference evidence="3" key="1">
    <citation type="journal article" date="2020" name="Phytopathology">
        <title>Genome sequence and comparative analysis of Colletotrichum gloeosporioides isolated from Liriodendron leaves.</title>
        <authorList>
            <person name="Fu F.F."/>
            <person name="Hao Z."/>
            <person name="Wang P."/>
            <person name="Lu Y."/>
            <person name="Xue L.J."/>
            <person name="Wei G."/>
            <person name="Tian Y."/>
            <person name="Baishi H."/>
            <person name="Xu H."/>
            <person name="Shi J."/>
            <person name="Cheng T."/>
            <person name="Wang G."/>
            <person name="Yi Y."/>
            <person name="Chen J."/>
        </authorList>
    </citation>
    <scope>NUCLEOTIDE SEQUENCE</scope>
    <source>
        <strain evidence="3">Lc1</strain>
    </source>
</reference>
<proteinExistence type="predicted"/>
<protein>
    <recommendedName>
        <fullName evidence="5">Ankyrin repeat protein</fullName>
    </recommendedName>
</protein>
<dbReference type="AlphaFoldDB" id="A0A8H4FMN4"/>
<dbReference type="InterPro" id="IPR036770">
    <property type="entry name" value="Ankyrin_rpt-contain_sf"/>
</dbReference>
<dbReference type="GeneID" id="69014645"/>
<gene>
    <name evidence="3" type="ORF">GCG54_00007500</name>
</gene>
<dbReference type="InterPro" id="IPR002110">
    <property type="entry name" value="Ankyrin_rpt"/>
</dbReference>
<evidence type="ECO:0000313" key="3">
    <source>
        <dbReference type="EMBL" id="KAF3807767.1"/>
    </source>
</evidence>
<dbReference type="Proteomes" id="UP000613401">
    <property type="component" value="Unassembled WGS sequence"/>
</dbReference>
<feature type="repeat" description="ANK" evidence="1">
    <location>
        <begin position="347"/>
        <end position="379"/>
    </location>
</feature>
<reference evidence="3" key="2">
    <citation type="submission" date="2020-03" db="EMBL/GenBank/DDBJ databases">
        <authorList>
            <person name="Fu F.-F."/>
            <person name="Chen J."/>
        </authorList>
    </citation>
    <scope>NUCLEOTIDE SEQUENCE</scope>
    <source>
        <strain evidence="3">Lc1</strain>
    </source>
</reference>
<feature type="region of interest" description="Disordered" evidence="2">
    <location>
        <begin position="35"/>
        <end position="59"/>
    </location>
</feature>
<comment type="caution">
    <text evidence="3">The sequence shown here is derived from an EMBL/GenBank/DDBJ whole genome shotgun (WGS) entry which is preliminary data.</text>
</comment>
<evidence type="ECO:0000313" key="4">
    <source>
        <dbReference type="Proteomes" id="UP000613401"/>
    </source>
</evidence>
<dbReference type="EMBL" id="WVTB01000027">
    <property type="protein sequence ID" value="KAF3807767.1"/>
    <property type="molecule type" value="Genomic_DNA"/>
</dbReference>
<keyword evidence="4" id="KW-1185">Reference proteome</keyword>
<organism evidence="3 4">
    <name type="scientific">Colletotrichum gloeosporioides</name>
    <name type="common">Anthracnose fungus</name>
    <name type="synonym">Glomerella cingulata</name>
    <dbReference type="NCBI Taxonomy" id="474922"/>
    <lineage>
        <taxon>Eukaryota</taxon>
        <taxon>Fungi</taxon>
        <taxon>Dikarya</taxon>
        <taxon>Ascomycota</taxon>
        <taxon>Pezizomycotina</taxon>
        <taxon>Sordariomycetes</taxon>
        <taxon>Hypocreomycetidae</taxon>
        <taxon>Glomerellales</taxon>
        <taxon>Glomerellaceae</taxon>
        <taxon>Colletotrichum</taxon>
        <taxon>Colletotrichum gloeosporioides species complex</taxon>
    </lineage>
</organism>
<dbReference type="SUPFAM" id="SSF48403">
    <property type="entry name" value="Ankyrin repeat"/>
    <property type="match status" value="1"/>
</dbReference>
<keyword evidence="1" id="KW-0040">ANK repeat</keyword>
<name>A0A8H4FMN4_COLGL</name>
<evidence type="ECO:0000256" key="1">
    <source>
        <dbReference type="PROSITE-ProRule" id="PRU00023"/>
    </source>
</evidence>
<evidence type="ECO:0000256" key="2">
    <source>
        <dbReference type="SAM" id="MobiDB-lite"/>
    </source>
</evidence>
<dbReference type="RefSeq" id="XP_045266926.1">
    <property type="nucleotide sequence ID" value="XM_045407481.1"/>
</dbReference>
<sequence length="739" mass="83378">MEAVGAAAAIAQLAGLSLTAGKLARINLSVAVRDSSTAPKATRERTKLNMPSKQLKSENDPGYMLMQHSMRATQRYTIASTGNSGHPAISSNAFYSIGGSLTVDSRLKSRKAKFLFNLAFRLLGQYILRVEIQAQLLCRFWKLNPSLTGSLWVVNMRPGDAPIFSACRSWNLEEVHYLLNTGQASINDADNETGGLLEHVILGRLPGTDRAAVRETDFLRGGQALLEYLLEQGCDPSITHLRAEKALPAVLSAFSLGYRNATSTMISHGADINSFGNMVGGLFESVGTSTSQLLWKFRLLQSMGYSDWRLDTPSNHLLYGACWGKQLDLSLFALEIASLDPNQPGELGRTPLGNAAQSRWLEGISILIQYGARVNVREGPWDESPLGRSIALSHILTDASHYLLLKGADPGLQDSTGLSLWAHMMTKQYDPEYGWYLKFSYIAFEGSVAHLLHHGSNPFEIFDGDEKSPREYDVSRWFALIGHLQASDIARFRSYGMSRRKNLFAESFNGFLPAGLLQSIEAMDSRRCFDWTFRWDIGGEISWDHNISSATKAFEEERLSRVPREEQERGFYATDVVEEWGSEYDSDDYITDEGNFVPIWEHADPRHQDYTDVMYGGNPEFFRNATGFYRHIATAHGRRQLSRWPTVRALCDALQHAGYRVEMDDEGDLWYDCDDGDRYFDAWERQSAQVRDDWLVNTCPICQNLEKYGLGHILETKMKAKEKISEYRRQAREGKRRYF</sequence>